<keyword evidence="4" id="KW-0479">Metal-binding</keyword>
<name>A0A0P6X735_9CHLR</name>
<dbReference type="InterPro" id="IPR036503">
    <property type="entry name" value="Ald_Fedxn_OxRdtase_N_sf"/>
</dbReference>
<dbReference type="GO" id="GO:0046872">
    <property type="term" value="F:metal ion binding"/>
    <property type="evidence" value="ECO:0007669"/>
    <property type="project" value="UniProtKB-KW"/>
</dbReference>
<feature type="domain" description="Aldehyde ferredoxin oxidoreductase N-terminal" evidence="9">
    <location>
        <begin position="1"/>
        <end position="205"/>
    </location>
</feature>
<dbReference type="InterPro" id="IPR013983">
    <property type="entry name" value="Ald_Fedxn_OxRdtase_N"/>
</dbReference>
<dbReference type="GO" id="GO:0009055">
    <property type="term" value="F:electron transfer activity"/>
    <property type="evidence" value="ECO:0007669"/>
    <property type="project" value="InterPro"/>
</dbReference>
<evidence type="ECO:0000256" key="3">
    <source>
        <dbReference type="ARBA" id="ARBA00022485"/>
    </source>
</evidence>
<keyword evidence="6" id="KW-0408">Iron</keyword>
<dbReference type="SMART" id="SM00790">
    <property type="entry name" value="AFOR_N"/>
    <property type="match status" value="1"/>
</dbReference>
<dbReference type="EMBL" id="LGHJ01000029">
    <property type="protein sequence ID" value="KPL70817.1"/>
    <property type="molecule type" value="Genomic_DNA"/>
</dbReference>
<dbReference type="STRING" id="360411.AC812_16900"/>
<protein>
    <recommendedName>
        <fullName evidence="9">Aldehyde ferredoxin oxidoreductase N-terminal domain-containing protein</fullName>
    </recommendedName>
</protein>
<evidence type="ECO:0000256" key="8">
    <source>
        <dbReference type="ARBA" id="ARBA00049934"/>
    </source>
</evidence>
<dbReference type="Pfam" id="PF01314">
    <property type="entry name" value="AFOR_C"/>
    <property type="match status" value="1"/>
</dbReference>
<comment type="cofactor">
    <cofactor evidence="1">
        <name>[4Fe-4S] cluster</name>
        <dbReference type="ChEBI" id="CHEBI:49883"/>
    </cofactor>
</comment>
<dbReference type="PANTHER" id="PTHR30038:SF0">
    <property type="entry name" value="TUNGSTEN-CONTAINING ALDEHYDE FERREDOXIN OXIDOREDUCTASE"/>
    <property type="match status" value="1"/>
</dbReference>
<dbReference type="Pfam" id="PF02730">
    <property type="entry name" value="AFOR_N"/>
    <property type="match status" value="1"/>
</dbReference>
<dbReference type="SUPFAM" id="SSF48310">
    <property type="entry name" value="Aldehyde ferredoxin oxidoreductase, C-terminal domains"/>
    <property type="match status" value="1"/>
</dbReference>
<evidence type="ECO:0000256" key="5">
    <source>
        <dbReference type="ARBA" id="ARBA00023002"/>
    </source>
</evidence>
<evidence type="ECO:0000259" key="9">
    <source>
        <dbReference type="SMART" id="SM00790"/>
    </source>
</evidence>
<evidence type="ECO:0000256" key="6">
    <source>
        <dbReference type="ARBA" id="ARBA00023004"/>
    </source>
</evidence>
<dbReference type="PANTHER" id="PTHR30038">
    <property type="entry name" value="ALDEHYDE FERREDOXIN OXIDOREDUCTASE"/>
    <property type="match status" value="1"/>
</dbReference>
<dbReference type="Proteomes" id="UP000050514">
    <property type="component" value="Unassembled WGS sequence"/>
</dbReference>
<dbReference type="GO" id="GO:0051539">
    <property type="term" value="F:4 iron, 4 sulfur cluster binding"/>
    <property type="evidence" value="ECO:0007669"/>
    <property type="project" value="UniProtKB-KW"/>
</dbReference>
<dbReference type="InterPro" id="IPR036021">
    <property type="entry name" value="Tungsten_al_ferr_oxy-like_C"/>
</dbReference>
<evidence type="ECO:0000256" key="2">
    <source>
        <dbReference type="ARBA" id="ARBA00011032"/>
    </source>
</evidence>
<dbReference type="InterPro" id="IPR001203">
    <property type="entry name" value="OxRdtase_Ald_Fedxn_C"/>
</dbReference>
<dbReference type="GO" id="GO:0016625">
    <property type="term" value="F:oxidoreductase activity, acting on the aldehyde or oxo group of donors, iron-sulfur protein as acceptor"/>
    <property type="evidence" value="ECO:0007669"/>
    <property type="project" value="InterPro"/>
</dbReference>
<evidence type="ECO:0000313" key="10">
    <source>
        <dbReference type="EMBL" id="KPL70817.1"/>
    </source>
</evidence>
<keyword evidence="5" id="KW-0560">Oxidoreductase</keyword>
<dbReference type="Gene3D" id="3.60.9.10">
    <property type="entry name" value="Aldehyde ferredoxin oxidoreductase, N-terminal domain"/>
    <property type="match status" value="1"/>
</dbReference>
<dbReference type="SUPFAM" id="SSF56228">
    <property type="entry name" value="Aldehyde ferredoxin oxidoreductase, N-terminal domain"/>
    <property type="match status" value="1"/>
</dbReference>
<dbReference type="InterPro" id="IPR013984">
    <property type="entry name" value="Ald_Fedxn_OxRdtase_dom2"/>
</dbReference>
<organism evidence="10 11">
    <name type="scientific">Bellilinea caldifistulae</name>
    <dbReference type="NCBI Taxonomy" id="360411"/>
    <lineage>
        <taxon>Bacteria</taxon>
        <taxon>Bacillati</taxon>
        <taxon>Chloroflexota</taxon>
        <taxon>Anaerolineae</taxon>
        <taxon>Anaerolineales</taxon>
        <taxon>Anaerolineaceae</taxon>
        <taxon>Bellilinea</taxon>
    </lineage>
</organism>
<comment type="caution">
    <text evidence="10">The sequence shown here is derived from an EMBL/GenBank/DDBJ whole genome shotgun (WGS) entry which is preliminary data.</text>
</comment>
<evidence type="ECO:0000313" key="11">
    <source>
        <dbReference type="Proteomes" id="UP000050514"/>
    </source>
</evidence>
<comment type="similarity">
    <text evidence="2">Belongs to the AOR/FOR family.</text>
</comment>
<comment type="cofactor">
    <cofactor evidence="8">
        <name>tungstopterin</name>
        <dbReference type="ChEBI" id="CHEBI:30402"/>
    </cofactor>
</comment>
<keyword evidence="11" id="KW-1185">Reference proteome</keyword>
<dbReference type="RefSeq" id="WP_061916972.1">
    <property type="nucleotide sequence ID" value="NZ_DF967971.1"/>
</dbReference>
<dbReference type="AlphaFoldDB" id="A0A0P6X735"/>
<proteinExistence type="inferred from homology"/>
<keyword evidence="3" id="KW-0004">4Fe-4S</keyword>
<reference evidence="10 11" key="1">
    <citation type="submission" date="2015-07" db="EMBL/GenBank/DDBJ databases">
        <title>Draft genome of Bellilinea caldifistulae DSM 17877.</title>
        <authorList>
            <person name="Hemp J."/>
            <person name="Ward L.M."/>
            <person name="Pace L.A."/>
            <person name="Fischer W.W."/>
        </authorList>
    </citation>
    <scope>NUCLEOTIDE SEQUENCE [LARGE SCALE GENOMIC DNA]</scope>
    <source>
        <strain evidence="10 11">GOMI-1</strain>
    </source>
</reference>
<dbReference type="InterPro" id="IPR051919">
    <property type="entry name" value="W-dependent_AOR"/>
</dbReference>
<dbReference type="PATRIC" id="fig|360411.5.peg.1174"/>
<dbReference type="InterPro" id="IPR013985">
    <property type="entry name" value="Ald_Fedxn_OxRdtase_dom3"/>
</dbReference>
<dbReference type="Gene3D" id="1.10.599.10">
    <property type="entry name" value="Aldehyde Ferredoxin Oxidoreductase Protein, subunit A, domain 3"/>
    <property type="match status" value="1"/>
</dbReference>
<evidence type="ECO:0000256" key="4">
    <source>
        <dbReference type="ARBA" id="ARBA00022723"/>
    </source>
</evidence>
<dbReference type="Gene3D" id="1.10.569.10">
    <property type="entry name" value="Aldehyde Ferredoxin Oxidoreductase Protein, subunit A, domain 2"/>
    <property type="match status" value="1"/>
</dbReference>
<gene>
    <name evidence="10" type="ORF">AC812_16900</name>
</gene>
<evidence type="ECO:0000256" key="1">
    <source>
        <dbReference type="ARBA" id="ARBA00001966"/>
    </source>
</evidence>
<evidence type="ECO:0000256" key="7">
    <source>
        <dbReference type="ARBA" id="ARBA00023014"/>
    </source>
</evidence>
<keyword evidence="7" id="KW-0411">Iron-sulfur</keyword>
<accession>A0A0P6X735</accession>
<sequence length="616" mass="67616">MYGKMVKINLSNGQIRREQIPPEWIEGFIGASGLAARLLWDRLDVNRSPLDPGSPLLFATGPLTGTAGPTTGRFTICGRSPQTGWWGESNIGGFVGPELRFAGIDFLWIEGVSDRPVYLWIYNDQIEIRSAEHLWGKADTYQTQEIIRREVGIPQVKVACIGLAGENLVPFAGILSDHGRLAARTGMGALMGSKKLKAVAVRGTQRLVMERDEEYRKLRVASNKRLLEQNMTAVLRSTGTSGGAEYLQYLGDMPQKYWTAARFEGADKISGATMAETILRGTTACQGCVISCGREVEIEQGSFPTNGVVKGPEYETICSFGSQLMVDDLAAITALGDLCDRLGMDTITAGNVIALAYLLYGQGKLTTKDSGGLVLRWGDPEPCFSLLRQMATKEGLGNLLAQGSKALATAYGDEDLAVQVNGLDVAMHDPRAFSGQALAYVTSPRGACHNQSDYFNVGLGGTVDEIGIGFTDRFSPVGKGEQVARHQHWRTVCNSLTTCYFAVVSPGEILELLNAAMGWDWDMTTMLKAGERAWNMKRLYNLKLGWKPENERLPRLLLQPLLDGGQEGNIPDLSTMLEEYYRYSGWDRMSGYPFLWKLEELGLKDLVEQKYGDAVL</sequence>